<dbReference type="STRING" id="81857.IV38_GL000584"/>
<evidence type="ECO:0000313" key="7">
    <source>
        <dbReference type="EMBL" id="KRN29697.1"/>
    </source>
</evidence>
<keyword evidence="4" id="KW-0572">Peptidoglycan-anchor</keyword>
<feature type="region of interest" description="Disordered" evidence="5">
    <location>
        <begin position="493"/>
        <end position="541"/>
    </location>
</feature>
<evidence type="ECO:0000313" key="10">
    <source>
        <dbReference type="Proteomes" id="UP000051751"/>
    </source>
</evidence>
<dbReference type="Gene3D" id="3.10.20.470">
    <property type="match status" value="1"/>
</dbReference>
<dbReference type="Proteomes" id="UP000051645">
    <property type="component" value="Unassembled WGS sequence"/>
</dbReference>
<dbReference type="Gene3D" id="2.60.40.10">
    <property type="entry name" value="Immunoglobulins"/>
    <property type="match status" value="4"/>
</dbReference>
<feature type="compositionally biased region" description="Low complexity" evidence="5">
    <location>
        <begin position="334"/>
        <end position="402"/>
    </location>
</feature>
<dbReference type="PATRIC" id="fig|81857.3.peg.589"/>
<feature type="region of interest" description="Disordered" evidence="5">
    <location>
        <begin position="559"/>
        <end position="593"/>
    </location>
</feature>
<dbReference type="InterPro" id="IPR022038">
    <property type="entry name" value="Ig-like_bact"/>
</dbReference>
<dbReference type="InterPro" id="IPR013783">
    <property type="entry name" value="Ig-like_fold"/>
</dbReference>
<dbReference type="Pfam" id="PF17965">
    <property type="entry name" value="MucBP_2"/>
    <property type="match status" value="1"/>
</dbReference>
<dbReference type="RefSeq" id="WP_057768271.1">
    <property type="nucleotide sequence ID" value="NZ_JQAT01000001.1"/>
</dbReference>
<accession>A0A0R2G0J7</accession>
<comment type="caution">
    <text evidence="8">The sequence shown here is derived from an EMBL/GenBank/DDBJ whole genome shotgun (WGS) entry which is preliminary data.</text>
</comment>
<evidence type="ECO:0000256" key="1">
    <source>
        <dbReference type="ARBA" id="ARBA00022512"/>
    </source>
</evidence>
<dbReference type="PROSITE" id="PS50847">
    <property type="entry name" value="GRAM_POS_ANCHORING"/>
    <property type="match status" value="1"/>
</dbReference>
<dbReference type="NCBIfam" id="TIGR01167">
    <property type="entry name" value="LPXTG_anchor"/>
    <property type="match status" value="1"/>
</dbReference>
<dbReference type="AlphaFoldDB" id="A0A0R2G0J7"/>
<evidence type="ECO:0000259" key="6">
    <source>
        <dbReference type="PROSITE" id="PS50847"/>
    </source>
</evidence>
<evidence type="ECO:0000256" key="5">
    <source>
        <dbReference type="SAM" id="MobiDB-lite"/>
    </source>
</evidence>
<dbReference type="EMBL" id="JQAT01000001">
    <property type="protein sequence ID" value="KRN29697.1"/>
    <property type="molecule type" value="Genomic_DNA"/>
</dbReference>
<protein>
    <submittedName>
        <fullName evidence="8">Beta-fructosidase</fullName>
    </submittedName>
</protein>
<evidence type="ECO:0000313" key="9">
    <source>
        <dbReference type="Proteomes" id="UP000051645"/>
    </source>
</evidence>
<feature type="region of interest" description="Disordered" evidence="5">
    <location>
        <begin position="322"/>
        <end position="404"/>
    </location>
</feature>
<keyword evidence="3" id="KW-0732">Signal</keyword>
<dbReference type="InterPro" id="IPR019931">
    <property type="entry name" value="LPXTG_anchor"/>
</dbReference>
<organism evidence="8 9">
    <name type="scientific">Lactobacillus selangorensis</name>
    <dbReference type="NCBI Taxonomy" id="81857"/>
    <lineage>
        <taxon>Bacteria</taxon>
        <taxon>Bacillati</taxon>
        <taxon>Bacillota</taxon>
        <taxon>Bacilli</taxon>
        <taxon>Lactobacillales</taxon>
        <taxon>Lactobacillaceae</taxon>
        <taxon>Lactobacillus</taxon>
    </lineage>
</organism>
<keyword evidence="1" id="KW-0134">Cell wall</keyword>
<reference evidence="9 10" key="1">
    <citation type="journal article" date="2015" name="Genome Announc.">
        <title>Expanding the biotechnology potential of lactobacilli through comparative genomics of 213 strains and associated genera.</title>
        <authorList>
            <person name="Sun Z."/>
            <person name="Harris H.M."/>
            <person name="McCann A."/>
            <person name="Guo C."/>
            <person name="Argimon S."/>
            <person name="Zhang W."/>
            <person name="Yang X."/>
            <person name="Jeffery I.B."/>
            <person name="Cooney J.C."/>
            <person name="Kagawa T.F."/>
            <person name="Liu W."/>
            <person name="Song Y."/>
            <person name="Salvetti E."/>
            <person name="Wrobel A."/>
            <person name="Rasinkangas P."/>
            <person name="Parkhill J."/>
            <person name="Rea M.C."/>
            <person name="O'Sullivan O."/>
            <person name="Ritari J."/>
            <person name="Douillard F.P."/>
            <person name="Paul Ross R."/>
            <person name="Yang R."/>
            <person name="Briner A.E."/>
            <person name="Felis G.E."/>
            <person name="de Vos W.M."/>
            <person name="Barrangou R."/>
            <person name="Klaenhammer T.R."/>
            <person name="Caufield P.W."/>
            <person name="Cui Y."/>
            <person name="Zhang H."/>
            <person name="O'Toole P.W."/>
        </authorList>
    </citation>
    <scope>NUCLEOTIDE SEQUENCE [LARGE SCALE GENOMIC DNA]</scope>
    <source>
        <strain evidence="7 10">ATCC BAA-66</strain>
        <strain evidence="8 9">DSM 13344</strain>
    </source>
</reference>
<evidence type="ECO:0000313" key="8">
    <source>
        <dbReference type="EMBL" id="KRN33774.1"/>
    </source>
</evidence>
<feature type="compositionally biased region" description="Polar residues" evidence="5">
    <location>
        <begin position="575"/>
        <end position="593"/>
    </location>
</feature>
<keyword evidence="9" id="KW-1185">Reference proteome</keyword>
<dbReference type="EMBL" id="JQAZ01000001">
    <property type="protein sequence ID" value="KRN33774.1"/>
    <property type="molecule type" value="Genomic_DNA"/>
</dbReference>
<dbReference type="OrthoDB" id="2277370at2"/>
<dbReference type="InterPro" id="IPR041558">
    <property type="entry name" value="MucBP_2"/>
</dbReference>
<evidence type="ECO:0000256" key="4">
    <source>
        <dbReference type="ARBA" id="ARBA00023088"/>
    </source>
</evidence>
<evidence type="ECO:0000256" key="2">
    <source>
        <dbReference type="ARBA" id="ARBA00022525"/>
    </source>
</evidence>
<gene>
    <name evidence="7" type="ORF">IV38_GL000584</name>
    <name evidence="8" type="ORF">IV40_GL000084</name>
</gene>
<dbReference type="Pfam" id="PF07523">
    <property type="entry name" value="Big_3"/>
    <property type="match status" value="4"/>
</dbReference>
<evidence type="ECO:0000256" key="3">
    <source>
        <dbReference type="ARBA" id="ARBA00022729"/>
    </source>
</evidence>
<name>A0A0R2G0J7_9LACO</name>
<proteinExistence type="predicted"/>
<dbReference type="Pfam" id="PF00746">
    <property type="entry name" value="Gram_pos_anchor"/>
    <property type="match status" value="1"/>
</dbReference>
<feature type="domain" description="Gram-positive cocci surface proteins LPxTG" evidence="6">
    <location>
        <begin position="587"/>
        <end position="624"/>
    </location>
</feature>
<keyword evidence="2" id="KW-0964">Secreted</keyword>
<dbReference type="Proteomes" id="UP000051751">
    <property type="component" value="Unassembled WGS sequence"/>
</dbReference>
<sequence>MAASKENLFAHNSQIANGATWNPADNFDGAIDDNGDSLDFSKVTVSGSVNTAVAGNYAVTYSYTDTAGNTVSKTVTITVSDKAVDHSTIYAHNSTILNGSTWNAADNFDGATDANGDPVDLADMTVSGTVDTAQAGNYNVTYSYKDVDGKTVSKTVTVTVGAKATDHSAIYAHNSNILNGSTWNTADNFDGATDANGDPVDLADMTVSGLVNTSKPGNYQVTYSYTDANGKTVSKTITLYVVESHLSVAGKDSTLTQGTTWNPKDNFVSATDENGKSVAYGDVQVSGSVDSATPGKYNVVYTYTDKAGNSVYTIITVTVKANSSTEPTVPPTTAPTSAPTTAPTSAPTTAPTSAPTTAPTSAPTTAPTSAPTTAPTSQPTSAPTTAPTSAPTTAPTTAPTSPVQAEETITVKYVDVTNGAILGTTSITGNEGDHVTTADVAKVNAAIDALIQQGYQVVTRATEYSPISTETIFAADTAANQYLVHFVMESAPTTAPTSAPTTAPTSAPTSAPTTAPTSQPTTAPTSAPTTAPTSVPAMTATTGATGSAASVTGQAAAAQSEAQQVESNLPAAPTNAAQTGKKQANALPQTGDAQETTSAFAGLGMTLMGLLGLAGLRRKKHDEH</sequence>